<feature type="domain" description="Disease resistance protein At4g27190-like leucine-rich repeats" evidence="2">
    <location>
        <begin position="892"/>
        <end position="1006"/>
    </location>
</feature>
<keyword evidence="1" id="KW-0611">Plant defense</keyword>
<dbReference type="Gene3D" id="3.80.10.10">
    <property type="entry name" value="Ribonuclease Inhibitor"/>
    <property type="match status" value="5"/>
</dbReference>
<dbReference type="Pfam" id="PF23247">
    <property type="entry name" value="LRR_RPS2"/>
    <property type="match status" value="6"/>
</dbReference>
<feature type="domain" description="Disease resistance protein At4g27190-like leucine-rich repeats" evidence="2">
    <location>
        <begin position="1060"/>
        <end position="1188"/>
    </location>
</feature>
<dbReference type="InterPro" id="IPR057135">
    <property type="entry name" value="At4g27190-like_LRR"/>
</dbReference>
<comment type="caution">
    <text evidence="3">The sequence shown here is derived from an EMBL/GenBank/DDBJ whole genome shotgun (WGS) entry which is preliminary data.</text>
</comment>
<evidence type="ECO:0000313" key="4">
    <source>
        <dbReference type="Proteomes" id="UP000243975"/>
    </source>
</evidence>
<gene>
    <name evidence="3" type="ORF">Ccrd_013955</name>
</gene>
<protein>
    <submittedName>
        <fullName evidence="3">Leucine rich repeat 4</fullName>
    </submittedName>
</protein>
<name>A0A103YEM7_CYNCS</name>
<dbReference type="InterPro" id="IPR050905">
    <property type="entry name" value="Plant_NBS-LRR"/>
</dbReference>
<dbReference type="SUPFAM" id="SSF52047">
    <property type="entry name" value="RNI-like"/>
    <property type="match status" value="2"/>
</dbReference>
<dbReference type="InterPro" id="IPR032675">
    <property type="entry name" value="LRR_dom_sf"/>
</dbReference>
<dbReference type="OMA" id="HMQHCHG"/>
<feature type="domain" description="Disease resistance protein At4g27190-like leucine-rich repeats" evidence="2">
    <location>
        <begin position="821"/>
        <end position="879"/>
    </location>
</feature>
<accession>A0A103YEM7</accession>
<feature type="domain" description="Disease resistance protein At4g27190-like leucine-rich repeats" evidence="2">
    <location>
        <begin position="305"/>
        <end position="410"/>
    </location>
</feature>
<evidence type="ECO:0000256" key="1">
    <source>
        <dbReference type="ARBA" id="ARBA00022821"/>
    </source>
</evidence>
<evidence type="ECO:0000259" key="2">
    <source>
        <dbReference type="Pfam" id="PF23247"/>
    </source>
</evidence>
<evidence type="ECO:0000313" key="3">
    <source>
        <dbReference type="EMBL" id="KVI07684.1"/>
    </source>
</evidence>
<feature type="domain" description="Disease resistance protein At4g27190-like leucine-rich repeats" evidence="2">
    <location>
        <begin position="612"/>
        <end position="740"/>
    </location>
</feature>
<dbReference type="SUPFAM" id="SSF52058">
    <property type="entry name" value="L domain-like"/>
    <property type="match status" value="1"/>
</dbReference>
<organism evidence="3 4">
    <name type="scientific">Cynara cardunculus var. scolymus</name>
    <name type="common">Globe artichoke</name>
    <name type="synonym">Cynara scolymus</name>
    <dbReference type="NCBI Taxonomy" id="59895"/>
    <lineage>
        <taxon>Eukaryota</taxon>
        <taxon>Viridiplantae</taxon>
        <taxon>Streptophyta</taxon>
        <taxon>Embryophyta</taxon>
        <taxon>Tracheophyta</taxon>
        <taxon>Spermatophyta</taxon>
        <taxon>Magnoliopsida</taxon>
        <taxon>eudicotyledons</taxon>
        <taxon>Gunneridae</taxon>
        <taxon>Pentapetalae</taxon>
        <taxon>asterids</taxon>
        <taxon>campanulids</taxon>
        <taxon>Asterales</taxon>
        <taxon>Asteraceae</taxon>
        <taxon>Carduoideae</taxon>
        <taxon>Cardueae</taxon>
        <taxon>Carduinae</taxon>
        <taxon>Cynara</taxon>
    </lineage>
</organism>
<keyword evidence="4" id="KW-1185">Reference proteome</keyword>
<reference evidence="3 4" key="1">
    <citation type="journal article" date="2016" name="Sci. Rep.">
        <title>The genome sequence of the outbreeding globe artichoke constructed de novo incorporating a phase-aware low-pass sequencing strategy of F1 progeny.</title>
        <authorList>
            <person name="Scaglione D."/>
            <person name="Reyes-Chin-Wo S."/>
            <person name="Acquadro A."/>
            <person name="Froenicke L."/>
            <person name="Portis E."/>
            <person name="Beitel C."/>
            <person name="Tirone M."/>
            <person name="Mauro R."/>
            <person name="Lo Monaco A."/>
            <person name="Mauromicale G."/>
            <person name="Faccioli P."/>
            <person name="Cattivelli L."/>
            <person name="Rieseberg L."/>
            <person name="Michelmore R."/>
            <person name="Lanteri S."/>
        </authorList>
    </citation>
    <scope>NUCLEOTIDE SEQUENCE [LARGE SCALE GENOMIC DNA]</scope>
    <source>
        <strain evidence="3">2C</strain>
    </source>
</reference>
<dbReference type="EMBL" id="LEKV01001497">
    <property type="protein sequence ID" value="KVI07684.1"/>
    <property type="molecule type" value="Genomic_DNA"/>
</dbReference>
<dbReference type="PANTHER" id="PTHR33463">
    <property type="entry name" value="NB-ARC DOMAIN-CONTAINING PROTEIN-RELATED"/>
    <property type="match status" value="1"/>
</dbReference>
<proteinExistence type="predicted"/>
<sequence length="1299" mass="147627">MHDLVLAFVLATVSKGDHVSIINHGDMSKWSGVDLSESCKRISLTCRGMCEFPKGFKCQSISLLKLMHGDDSFEFPQGFYENTKNLKVIAYEEMQYPPLPKSLQCSTNLRTLCLHECSFMFDCSSIGDLLNLEVLSFANCGIRELPSTIGKLKKLKLLDLTDCIDLRIDDGVLKNLVKLEELYMKVGRPETLMDNKKAIRFTDANVDELVWCSKNLIALEIEFQAPLKNMSFKKLERFKICLGCYLGEYEDENKYLFENTLRLVSNKCELIDFRMYELFEKTEVLYLQVDGINDLGDGLVESFLHHPFNNLRVLDIYKCSNLRYLFTSRVATGLKKLEQLTVSSCPDLETLVDGENSGVEVIKFEALKFLSLRELPKLKSLCNAVDVIELPQLMELNLDGLAKFTSIYPINKLATTCMSCDFSERQSFFKEKVVIPRLEILDIYGMGGLMEIWPCSEEVDVCMLREIRVKGCHSLVNLFPSNPMSLLPYLQELTVEVCDSLEVLFNIDFGCVGKIEEVSCCLRTIVVCYLGNLREVVRVKGANNSSLIISGFENVEILNIDRCKRFRNVFTPTTTNIDMRALSMLQIDRGYDECDEINVTSNEEISEVGDAVVFSSKVIHTFHHIRKLYIHHRKRAEEVFEIKTPSNREIATTLQNTQRSLLLPYLTDLELSNMECMSHVWRCNWNKFLIPQKQQPEGFSSFHNLANIYLHRCDNIKYLFSPLMAKLLSNLELIYITSCDGIEEVVSNRDDEDEVRVVSTSANTSNGFFPHLHKLYLSNLPKLMPVGGGGGSNAIFSNTTTNTSIHHQFKLSQVNDVAWSLCQYFKKIKIHNCEALPYVIPSYVLAQMQKLEKLKIEYCKSQVEVFATQGFKFDGTSSGTDHNTLLIPTRKNINASQLSTLKILVINNCDLLKHVFTFSTFESITQLEKLEIIKCKSVEVIVKEDNEEQTTISSKAVVFPRLKSIELGDLPNLTGFFLGKNEFEWPLLNKVMIDACPQMTVFTSSLSITPKLNYIHTKLGKYSLECGLNFPVMGSTLHEIPCSSLDSTNSCATTSEGTPWSFHNLIEIDASNNCDVEKIIPSNELLQLQKLEKIHVYGCDLVVNVFEALEGTGSSELQSVVEIPKLTEVNLDRLFRLEYIWKNNPWMVLEFPNLTKLCIHGCYMLRHVFSSSMVGSLLQLQEIRIIHCSNMEVIVKEEEEECDGKVNEIITMLPQLKSLILINLRRLKGCYLGNEALSWPSLDTLKIIDCPSIEVFTKAHSATPELQVIDTSFGRCELVKEESLNSFIANTKQQQGLEF</sequence>
<dbReference type="PANTHER" id="PTHR33463:SF222">
    <property type="entry name" value="NB-ARC-RELATED"/>
    <property type="match status" value="1"/>
</dbReference>
<dbReference type="Proteomes" id="UP000243975">
    <property type="component" value="Unassembled WGS sequence"/>
</dbReference>
<feature type="domain" description="Disease resistance protein At4g27190-like leucine-rich repeats" evidence="2">
    <location>
        <begin position="448"/>
        <end position="588"/>
    </location>
</feature>
<dbReference type="Gramene" id="KVI07684">
    <property type="protein sequence ID" value="KVI07684"/>
    <property type="gene ID" value="Ccrd_013955"/>
</dbReference>